<dbReference type="Proteomes" id="UP000071778">
    <property type="component" value="Chromosome"/>
</dbReference>
<keyword evidence="2" id="KW-1185">Reference proteome</keyword>
<dbReference type="PATRIC" id="fig|279058.17.peg.56"/>
<proteinExistence type="predicted"/>
<evidence type="ECO:0000313" key="2">
    <source>
        <dbReference type="Proteomes" id="UP000071778"/>
    </source>
</evidence>
<dbReference type="PANTHER" id="PTHR14097:SF7">
    <property type="entry name" value="OXIDOREDUCTASE HTATIP2"/>
    <property type="match status" value="1"/>
</dbReference>
<accession>A0A127PK66</accession>
<gene>
    <name evidence="1" type="ORF">CAter282_0053</name>
</gene>
<dbReference type="AlphaFoldDB" id="A0A127PK66"/>
<dbReference type="PANTHER" id="PTHR14097">
    <property type="entry name" value="OXIDOREDUCTASE HTATIP2"/>
    <property type="match status" value="1"/>
</dbReference>
<dbReference type="Gene3D" id="3.40.50.720">
    <property type="entry name" value="NAD(P)-binding Rossmann-like Domain"/>
    <property type="match status" value="1"/>
</dbReference>
<name>A0A127PK66_9BURK</name>
<reference evidence="1 2" key="1">
    <citation type="submission" date="2015-11" db="EMBL/GenBank/DDBJ databases">
        <title>Exploring the genomic traits of fungus-feeding bacterial genus Collimonas.</title>
        <authorList>
            <person name="Song C."/>
            <person name="Schmidt R."/>
            <person name="de Jager V."/>
            <person name="Krzyzanowska D."/>
            <person name="Jongedijk E."/>
            <person name="Cankar K."/>
            <person name="Beekwilder J."/>
            <person name="van Veen A."/>
            <person name="de Boer W."/>
            <person name="van Veen J.A."/>
            <person name="Garbeva P."/>
        </authorList>
    </citation>
    <scope>NUCLEOTIDE SEQUENCE [LARGE SCALE GENOMIC DNA]</scope>
    <source>
        <strain evidence="1 2">Ter282</strain>
    </source>
</reference>
<sequence>MTSRTAIILGASGSVGQALLAEVVRCGGFSRILVMTRRPLNLQLSAQVEERLVPDMKPEKLSLAVVDALCKVDGEVTGFSVLGVGAGTAKLSLDEHRAIDVDLNAAFARGLKASGKVQHLAFMSAMGADITAKTTGSGAAGMARYSRVKGEAEAAVTSQGPAVVSIFRPAMIIGSQHTPRLLSAVLPLFTPLLPAKFRSIRTTEIAQAMVAAALRPPQQCAIYTYPEMMALIAGR</sequence>
<dbReference type="InterPro" id="IPR036291">
    <property type="entry name" value="NAD(P)-bd_dom_sf"/>
</dbReference>
<evidence type="ECO:0000313" key="1">
    <source>
        <dbReference type="EMBL" id="AMP07877.1"/>
    </source>
</evidence>
<dbReference type="RefSeq" id="WP_061536864.1">
    <property type="nucleotide sequence ID" value="NZ_CP013233.1"/>
</dbReference>
<dbReference type="EMBL" id="CP013235">
    <property type="protein sequence ID" value="AMP07877.1"/>
    <property type="molecule type" value="Genomic_DNA"/>
</dbReference>
<organism evidence="1 2">
    <name type="scientific">Collimonas arenae</name>
    <dbReference type="NCBI Taxonomy" id="279058"/>
    <lineage>
        <taxon>Bacteria</taxon>
        <taxon>Pseudomonadati</taxon>
        <taxon>Pseudomonadota</taxon>
        <taxon>Betaproteobacteria</taxon>
        <taxon>Burkholderiales</taxon>
        <taxon>Oxalobacteraceae</taxon>
        <taxon>Collimonas</taxon>
    </lineage>
</organism>
<protein>
    <submittedName>
        <fullName evidence="1">Male sterility family protein</fullName>
    </submittedName>
</protein>
<dbReference type="SUPFAM" id="SSF51735">
    <property type="entry name" value="NAD(P)-binding Rossmann-fold domains"/>
    <property type="match status" value="1"/>
</dbReference>